<evidence type="ECO:0000313" key="3">
    <source>
        <dbReference type="EMBL" id="KAF7156953.1"/>
    </source>
</evidence>
<name>A0A8H6PA21_9EURO</name>
<dbReference type="EMBL" id="JACBAD010002017">
    <property type="protein sequence ID" value="KAF7122477.1"/>
    <property type="molecule type" value="Genomic_DNA"/>
</dbReference>
<sequence>MPSPTDPTVMSSSPSIQQDPNMREGSPPFSFDVLPLECRQQILSFYNYKNAIILHIIERHIPRELLPYDVMCSHARNIQPWTRAKVHDILELYFNRRLVDSFQWTIGAALALVKFHESVTFFTNDYIDSALEAINHLFCSRNERERWISGGIPYARPSPSEFSPREKFEIFFSKHAPWEMEQIGAVNEYLYWKISAAFNNIAAHDVELGYYTVYFSDTETWEAVMGSQHKRGFLLKGLPALHRFVTRANHHSRIGLISIRNSRCSNWLLVNDLIYMQKFRMQSLEPVFYRDLTAEQIAEVVGESFAVDSDSGPQQASEWAHLDTRCFRLICAEEHRDLRRFGYVMWDQQRLQQWGAVGAPFQAPQQVDENEVGRRWVSMWPSIQQRQKMYEHGARGWRNGQDGEGIRWVHGAKLPETQRRLLQ</sequence>
<dbReference type="AlphaFoldDB" id="A0A8H6PA21"/>
<evidence type="ECO:0000313" key="4">
    <source>
        <dbReference type="Proteomes" id="UP000630445"/>
    </source>
</evidence>
<protein>
    <submittedName>
        <fullName evidence="2">Uncharacterized protein</fullName>
    </submittedName>
</protein>
<keyword evidence="4" id="KW-1185">Reference proteome</keyword>
<dbReference type="Proteomes" id="UP000662466">
    <property type="component" value="Unassembled WGS sequence"/>
</dbReference>
<dbReference type="EMBL" id="JACBAF010002306">
    <property type="protein sequence ID" value="KAF7156953.1"/>
    <property type="molecule type" value="Genomic_DNA"/>
</dbReference>
<comment type="caution">
    <text evidence="2">The sequence shown here is derived from an EMBL/GenBank/DDBJ whole genome shotgun (WGS) entry which is preliminary data.</text>
</comment>
<gene>
    <name evidence="2" type="ORF">CNMCM5793_000502</name>
    <name evidence="3" type="ORF">CNMCM6106_001732</name>
</gene>
<evidence type="ECO:0000256" key="1">
    <source>
        <dbReference type="SAM" id="MobiDB-lite"/>
    </source>
</evidence>
<dbReference type="Proteomes" id="UP000630445">
    <property type="component" value="Unassembled WGS sequence"/>
</dbReference>
<evidence type="ECO:0000313" key="2">
    <source>
        <dbReference type="EMBL" id="KAF7122477.1"/>
    </source>
</evidence>
<feature type="region of interest" description="Disordered" evidence="1">
    <location>
        <begin position="1"/>
        <end position="23"/>
    </location>
</feature>
<dbReference type="OrthoDB" id="4455582at2759"/>
<feature type="compositionally biased region" description="Polar residues" evidence="1">
    <location>
        <begin position="1"/>
        <end position="20"/>
    </location>
</feature>
<reference evidence="2" key="1">
    <citation type="submission" date="2020-06" db="EMBL/GenBank/DDBJ databases">
        <title>Draft genome sequences of strains closely related to Aspergillus parafelis and Aspergillus hiratsukae.</title>
        <authorList>
            <person name="Dos Santos R.A.C."/>
            <person name="Rivero-Menendez O."/>
            <person name="Steenwyk J.L."/>
            <person name="Mead M.E."/>
            <person name="Goldman G.H."/>
            <person name="Alastruey-Izquierdo A."/>
            <person name="Rokas A."/>
        </authorList>
    </citation>
    <scope>NUCLEOTIDE SEQUENCE</scope>
    <source>
        <strain evidence="2">CNM-CM5793</strain>
        <strain evidence="3">CNM-CM6106</strain>
    </source>
</reference>
<proteinExistence type="predicted"/>
<organism evidence="2 4">
    <name type="scientific">Aspergillus hiratsukae</name>
    <dbReference type="NCBI Taxonomy" id="1194566"/>
    <lineage>
        <taxon>Eukaryota</taxon>
        <taxon>Fungi</taxon>
        <taxon>Dikarya</taxon>
        <taxon>Ascomycota</taxon>
        <taxon>Pezizomycotina</taxon>
        <taxon>Eurotiomycetes</taxon>
        <taxon>Eurotiomycetidae</taxon>
        <taxon>Eurotiales</taxon>
        <taxon>Aspergillaceae</taxon>
        <taxon>Aspergillus</taxon>
        <taxon>Aspergillus subgen. Fumigati</taxon>
    </lineage>
</organism>
<accession>A0A8H6PA21</accession>